<sequence length="524" mass="55243">MIAVLMIAGIALVALGIALSIALHEIGHLLPAKLFKVRVTQYMVGFGPTLWSRRRGETEYGVKAIPLGGYVAMIGMYPPPDEIGTMNHPAEGDHDSAESSARTSAGRSAGTSAAEGAAQQDAAPGDPYLREVGAQYGAPAASSSAGHSTPDSAEPAAAGTTTKTVRSQSTGIFQQLSADAREVAAEDLRPGDEDRMFYRLATWKRIIIMLGGPAMNGLIALALTAGIISFHGTSEPNTTVREVFECVVSAEAADAGQSECSQDDPAGPAFEAGLRPGDQILAFNGQPVGTWDELTALIRESADQSSQVTYLRDGEQTTTTLTPILTERPISDGLGRAQRDDDGALITEPVGFIGMGADQEIVQQPFWEAGPVVWEQSKAVGAVVANLPVRLYDVAVSTFTSAERDPDGPLSVVGVGRIAGELSAQEEIPLESRFVSLLSLVAGVNVALMVFNLIPLLPLDGGHVAGALYESLRRRLAKLLGRPDPGPFDISKLLPLTYVVAGMMLLMGVLLIYADIVNPIRLFD</sequence>
<feature type="compositionally biased region" description="Low complexity" evidence="11">
    <location>
        <begin position="98"/>
        <end position="146"/>
    </location>
</feature>
<dbReference type="Proteomes" id="UP000560069">
    <property type="component" value="Unassembled WGS sequence"/>
</dbReference>
<evidence type="ECO:0000259" key="13">
    <source>
        <dbReference type="SMART" id="SM00228"/>
    </source>
</evidence>
<evidence type="ECO:0000256" key="8">
    <source>
        <dbReference type="ARBA" id="ARBA00022989"/>
    </source>
</evidence>
<dbReference type="InterPro" id="IPR036034">
    <property type="entry name" value="PDZ_sf"/>
</dbReference>
<dbReference type="AlphaFoldDB" id="A0A7Z0J3L8"/>
<keyword evidence="4 14" id="KW-0645">Protease</keyword>
<evidence type="ECO:0000256" key="7">
    <source>
        <dbReference type="ARBA" id="ARBA00022833"/>
    </source>
</evidence>
<evidence type="ECO:0000256" key="6">
    <source>
        <dbReference type="ARBA" id="ARBA00022801"/>
    </source>
</evidence>
<evidence type="ECO:0000256" key="1">
    <source>
        <dbReference type="ARBA" id="ARBA00001947"/>
    </source>
</evidence>
<dbReference type="GO" id="GO:0004222">
    <property type="term" value="F:metalloendopeptidase activity"/>
    <property type="evidence" value="ECO:0007669"/>
    <property type="project" value="InterPro"/>
</dbReference>
<dbReference type="InterPro" id="IPR008915">
    <property type="entry name" value="Peptidase_M50"/>
</dbReference>
<feature type="transmembrane region" description="Helical" evidence="12">
    <location>
        <begin position="206"/>
        <end position="228"/>
    </location>
</feature>
<evidence type="ECO:0000256" key="4">
    <source>
        <dbReference type="ARBA" id="ARBA00022670"/>
    </source>
</evidence>
<dbReference type="Pfam" id="PF02163">
    <property type="entry name" value="Peptidase_M50"/>
    <property type="match status" value="1"/>
</dbReference>
<evidence type="ECO:0000256" key="2">
    <source>
        <dbReference type="ARBA" id="ARBA00004141"/>
    </source>
</evidence>
<name>A0A7Z0J3L8_9MICC</name>
<dbReference type="CDD" id="cd06163">
    <property type="entry name" value="S2P-M50_PDZ_RseP-like"/>
    <property type="match status" value="1"/>
</dbReference>
<evidence type="ECO:0000256" key="9">
    <source>
        <dbReference type="ARBA" id="ARBA00023049"/>
    </source>
</evidence>
<dbReference type="InterPro" id="IPR001478">
    <property type="entry name" value="PDZ"/>
</dbReference>
<protein>
    <submittedName>
        <fullName evidence="14">Membrane-associated protease RseP (Regulator of RpoE activity)</fullName>
    </submittedName>
</protein>
<evidence type="ECO:0000256" key="5">
    <source>
        <dbReference type="ARBA" id="ARBA00022692"/>
    </source>
</evidence>
<comment type="caution">
    <text evidence="14">The sequence shown here is derived from an EMBL/GenBank/DDBJ whole genome shotgun (WGS) entry which is preliminary data.</text>
</comment>
<dbReference type="InterPro" id="IPR041489">
    <property type="entry name" value="PDZ_6"/>
</dbReference>
<comment type="subcellular location">
    <subcellularLocation>
        <location evidence="2">Membrane</location>
        <topology evidence="2">Multi-pass membrane protein</topology>
    </subcellularLocation>
</comment>
<comment type="cofactor">
    <cofactor evidence="1">
        <name>Zn(2+)</name>
        <dbReference type="ChEBI" id="CHEBI:29105"/>
    </cofactor>
</comment>
<dbReference type="Pfam" id="PF17820">
    <property type="entry name" value="PDZ_6"/>
    <property type="match status" value="1"/>
</dbReference>
<dbReference type="EMBL" id="JACCFQ010000001">
    <property type="protein sequence ID" value="NYJ17121.1"/>
    <property type="molecule type" value="Genomic_DNA"/>
</dbReference>
<evidence type="ECO:0000313" key="14">
    <source>
        <dbReference type="EMBL" id="NYJ17121.1"/>
    </source>
</evidence>
<evidence type="ECO:0000256" key="3">
    <source>
        <dbReference type="ARBA" id="ARBA00007931"/>
    </source>
</evidence>
<feature type="region of interest" description="Disordered" evidence="11">
    <location>
        <begin position="82"/>
        <end position="167"/>
    </location>
</feature>
<evidence type="ECO:0000256" key="11">
    <source>
        <dbReference type="SAM" id="MobiDB-lite"/>
    </source>
</evidence>
<keyword evidence="9" id="KW-0482">Metalloprotease</keyword>
<feature type="transmembrane region" description="Helical" evidence="12">
    <location>
        <begin position="493"/>
        <end position="514"/>
    </location>
</feature>
<keyword evidence="6" id="KW-0378">Hydrolase</keyword>
<dbReference type="Gene3D" id="2.30.42.10">
    <property type="match status" value="1"/>
</dbReference>
<evidence type="ECO:0000313" key="15">
    <source>
        <dbReference type="Proteomes" id="UP000560069"/>
    </source>
</evidence>
<dbReference type="SUPFAM" id="SSF50156">
    <property type="entry name" value="PDZ domain-like"/>
    <property type="match status" value="1"/>
</dbReference>
<keyword evidence="5 12" id="KW-0812">Transmembrane</keyword>
<keyword evidence="8 12" id="KW-1133">Transmembrane helix</keyword>
<reference evidence="14 15" key="1">
    <citation type="submission" date="2020-07" db="EMBL/GenBank/DDBJ databases">
        <title>Sequencing the genomes of 1000 actinobacteria strains.</title>
        <authorList>
            <person name="Klenk H.-P."/>
        </authorList>
    </citation>
    <scope>NUCLEOTIDE SEQUENCE [LARGE SCALE GENOMIC DNA]</scope>
    <source>
        <strain evidence="14 15">DSM 15664</strain>
    </source>
</reference>
<feature type="domain" description="PDZ" evidence="13">
    <location>
        <begin position="226"/>
        <end position="314"/>
    </location>
</feature>
<dbReference type="InterPro" id="IPR004387">
    <property type="entry name" value="Pept_M50_Zn"/>
</dbReference>
<evidence type="ECO:0000256" key="12">
    <source>
        <dbReference type="SAM" id="Phobius"/>
    </source>
</evidence>
<keyword evidence="10 12" id="KW-0472">Membrane</keyword>
<proteinExistence type="inferred from homology"/>
<accession>A0A7Z0J3L8</accession>
<dbReference type="PANTHER" id="PTHR42837:SF2">
    <property type="entry name" value="MEMBRANE METALLOPROTEASE ARASP2, CHLOROPLASTIC-RELATED"/>
    <property type="match status" value="1"/>
</dbReference>
<dbReference type="SMART" id="SM00228">
    <property type="entry name" value="PDZ"/>
    <property type="match status" value="1"/>
</dbReference>
<gene>
    <name evidence="14" type="ORF">HNR11_001655</name>
</gene>
<comment type="similarity">
    <text evidence="3">Belongs to the peptidase M50B family.</text>
</comment>
<dbReference type="GO" id="GO:0016020">
    <property type="term" value="C:membrane"/>
    <property type="evidence" value="ECO:0007669"/>
    <property type="project" value="UniProtKB-SubCell"/>
</dbReference>
<keyword evidence="7" id="KW-0862">Zinc</keyword>
<dbReference type="PANTHER" id="PTHR42837">
    <property type="entry name" value="REGULATOR OF SIGMA-E PROTEASE RSEP"/>
    <property type="match status" value="1"/>
</dbReference>
<feature type="transmembrane region" description="Helical" evidence="12">
    <location>
        <begin position="434"/>
        <end position="454"/>
    </location>
</feature>
<evidence type="ECO:0000256" key="10">
    <source>
        <dbReference type="ARBA" id="ARBA00023136"/>
    </source>
</evidence>
<keyword evidence="15" id="KW-1185">Reference proteome</keyword>
<dbReference type="RefSeq" id="WP_179441907.1">
    <property type="nucleotide sequence ID" value="NZ_BAAALK010000002.1"/>
</dbReference>
<organism evidence="14 15">
    <name type="scientific">Nesterenkonia sandarakina</name>
    <dbReference type="NCBI Taxonomy" id="272918"/>
    <lineage>
        <taxon>Bacteria</taxon>
        <taxon>Bacillati</taxon>
        <taxon>Actinomycetota</taxon>
        <taxon>Actinomycetes</taxon>
        <taxon>Micrococcales</taxon>
        <taxon>Micrococcaceae</taxon>
        <taxon>Nesterenkonia</taxon>
    </lineage>
</organism>
<dbReference type="GO" id="GO:0006508">
    <property type="term" value="P:proteolysis"/>
    <property type="evidence" value="ECO:0007669"/>
    <property type="project" value="UniProtKB-KW"/>
</dbReference>